<evidence type="ECO:0000313" key="2">
    <source>
        <dbReference type="EMBL" id="CRY63392.1"/>
    </source>
</evidence>
<dbReference type="Proteomes" id="UP000044625">
    <property type="component" value="Unassembled WGS sequence"/>
</dbReference>
<organism evidence="1 4">
    <name type="scientific">Yersinia pekkanenii</name>
    <dbReference type="NCBI Taxonomy" id="1288385"/>
    <lineage>
        <taxon>Bacteria</taxon>
        <taxon>Pseudomonadati</taxon>
        <taxon>Pseudomonadota</taxon>
        <taxon>Gammaproteobacteria</taxon>
        <taxon>Enterobacterales</taxon>
        <taxon>Yersiniaceae</taxon>
        <taxon>Yersinia</taxon>
    </lineage>
</organism>
<dbReference type="InterPro" id="IPR037891">
    <property type="entry name" value="Cdil-like_sf"/>
</dbReference>
<dbReference type="CDD" id="cd13445">
    <property type="entry name" value="CDI_inhibitor_EC869_like"/>
    <property type="match status" value="1"/>
</dbReference>
<dbReference type="EMBL" id="CWJL01000001">
    <property type="protein sequence ID" value="CRY63392.1"/>
    <property type="molecule type" value="Genomic_DNA"/>
</dbReference>
<keyword evidence="3" id="KW-1185">Reference proteome</keyword>
<name>A0A0T9PXK2_9GAMM</name>
<accession>A0A0T9PXK2</accession>
<dbReference type="RefSeq" id="WP_049613296.1">
    <property type="nucleotide sequence ID" value="NZ_CAWMMU010000001.1"/>
</dbReference>
<evidence type="ECO:0000313" key="3">
    <source>
        <dbReference type="Proteomes" id="UP000044625"/>
    </source>
</evidence>
<gene>
    <name evidence="1" type="ORF">ERS008529_02292</name>
    <name evidence="2" type="ORF">ERS137968_00205</name>
</gene>
<sequence length="166" mass="18451">MKFNQKQDYCASCYCNNEFFSVDTYSGLGMVGRDPLFPPHQLPPDADDQTIGEAVLLALSNSRTLSLEESADFFDLEKGQEQYAAWIAMLMQKYGYKTKRALFKDMKNCSIHCINGVITISPTRHEKLEAWGGRGIKESDDVVISVNSTPAEIGAALRLALSRCKG</sequence>
<reference evidence="4" key="2">
    <citation type="submission" date="2015-03" db="EMBL/GenBank/DDBJ databases">
        <authorList>
            <consortium name="Pathogen Informatics"/>
        </authorList>
    </citation>
    <scope>NUCLEOTIDE SEQUENCE [LARGE SCALE GENOMIC DNA]</scope>
    <source>
        <strain evidence="4">A125KOH2</strain>
    </source>
</reference>
<dbReference type="AlphaFoldDB" id="A0A0T9PXK2"/>
<evidence type="ECO:0000313" key="1">
    <source>
        <dbReference type="EMBL" id="CNH85137.1"/>
    </source>
</evidence>
<dbReference type="OrthoDB" id="8613487at2"/>
<protein>
    <submittedName>
        <fullName evidence="1">Protein of uncharacterized function (DUF1436)</fullName>
    </submittedName>
</protein>
<reference evidence="2 3" key="3">
    <citation type="submission" date="2015-03" db="EMBL/GenBank/DDBJ databases">
        <authorList>
            <consortium name="Pathogen Informatics"/>
            <person name="Murphy D."/>
        </authorList>
    </citation>
    <scope>NUCLEOTIDE SEQUENCE [LARGE SCALE GENOMIC DNA]</scope>
    <source>
        <strain evidence="3">type strain: CIP110230</strain>
        <strain evidence="2">Type strain: CIP110230</strain>
    </source>
</reference>
<reference evidence="1" key="1">
    <citation type="submission" date="2015-03" db="EMBL/GenBank/DDBJ databases">
        <authorList>
            <person name="Murphy D."/>
        </authorList>
    </citation>
    <scope>NUCLEOTIDE SEQUENCE [LARGE SCALE GENOMIC DNA]</scope>
    <source>
        <strain evidence="1">A125KOH2</strain>
    </source>
</reference>
<dbReference type="EMBL" id="CQAZ01000018">
    <property type="protein sequence ID" value="CNH85137.1"/>
    <property type="molecule type" value="Genomic_DNA"/>
</dbReference>
<dbReference type="STRING" id="1288385.ERS137968_00205"/>
<dbReference type="Proteomes" id="UP000045840">
    <property type="component" value="Unassembled WGS sequence"/>
</dbReference>
<proteinExistence type="predicted"/>
<dbReference type="Gene3D" id="3.40.1590.10">
    <property type="entry name" value="NMB0488-like"/>
    <property type="match status" value="1"/>
</dbReference>
<dbReference type="SUPFAM" id="SSF160207">
    <property type="entry name" value="NMB0488-like"/>
    <property type="match status" value="1"/>
</dbReference>
<evidence type="ECO:0000313" key="4">
    <source>
        <dbReference type="Proteomes" id="UP000045840"/>
    </source>
</evidence>
<dbReference type="Pfam" id="PF07262">
    <property type="entry name" value="CdiI"/>
    <property type="match status" value="1"/>
</dbReference>
<dbReference type="InterPro" id="IPR009888">
    <property type="entry name" value="CdiI_Proteobact"/>
</dbReference>